<evidence type="ECO:0000256" key="1">
    <source>
        <dbReference type="ARBA" id="ARBA00009477"/>
    </source>
</evidence>
<proteinExistence type="inferred from homology"/>
<feature type="domain" description="CzcB-like barrel-sandwich hybrid" evidence="4">
    <location>
        <begin position="52"/>
        <end position="176"/>
    </location>
</feature>
<sequence length="321" mass="35791">MKKLVFMALFLLVGFSLYFFLHAKEAETIHPTLEKAEKIVYATGEVEPVKWAKIAASKTATVEQINVTEGQEIKAGQVLAYQNNRVEKAALTSFLSRLDYLKKENERYQALLKKNLVSVTAAEEALSNYEQALANYEGQKKLLDRITLVSPIDGILLRKDIELGELAKSGTTIFWVGKPRPLQITALVDEEDIPLVHVGQLVLIKSDAYPNQVMTGKVKKITPKGDPETRQFRVRISLPDNTPLLIGMTVEINIVAEVVDHALMVPLTTVYEGKVYRKTAQGFEPVAVKTGITTLQKVQLISDNIKATDRLLLNPAQSLRH</sequence>
<dbReference type="Pfam" id="PF25973">
    <property type="entry name" value="BSH_CzcB"/>
    <property type="match status" value="1"/>
</dbReference>
<dbReference type="STRING" id="448.Lery_1652"/>
<name>A0A0W0TR41_LEGER</name>
<dbReference type="Proteomes" id="UP000054773">
    <property type="component" value="Unassembled WGS sequence"/>
</dbReference>
<evidence type="ECO:0000259" key="4">
    <source>
        <dbReference type="Pfam" id="PF25973"/>
    </source>
</evidence>
<evidence type="ECO:0000256" key="2">
    <source>
        <dbReference type="SAM" id="Coils"/>
    </source>
</evidence>
<dbReference type="OrthoDB" id="9806939at2"/>
<dbReference type="InterPro" id="IPR006143">
    <property type="entry name" value="RND_pump_MFP"/>
</dbReference>
<feature type="domain" description="CusB-like beta-barrel" evidence="3">
    <location>
        <begin position="185"/>
        <end position="256"/>
    </location>
</feature>
<dbReference type="EMBL" id="LNYA01000024">
    <property type="protein sequence ID" value="KTC97813.1"/>
    <property type="molecule type" value="Genomic_DNA"/>
</dbReference>
<dbReference type="SUPFAM" id="SSF111369">
    <property type="entry name" value="HlyD-like secretion proteins"/>
    <property type="match status" value="1"/>
</dbReference>
<dbReference type="GO" id="GO:0015562">
    <property type="term" value="F:efflux transmembrane transporter activity"/>
    <property type="evidence" value="ECO:0007669"/>
    <property type="project" value="TreeGrafter"/>
</dbReference>
<dbReference type="PATRIC" id="fig|448.7.peg.1720"/>
<comment type="caution">
    <text evidence="5">The sequence shown here is derived from an EMBL/GenBank/DDBJ whole genome shotgun (WGS) entry which is preliminary data.</text>
</comment>
<reference evidence="5 6" key="1">
    <citation type="submission" date="2015-11" db="EMBL/GenBank/DDBJ databases">
        <title>Genomic analysis of 38 Legionella species identifies large and diverse effector repertoires.</title>
        <authorList>
            <person name="Burstein D."/>
            <person name="Amaro F."/>
            <person name="Zusman T."/>
            <person name="Lifshitz Z."/>
            <person name="Cohen O."/>
            <person name="Gilbert J.A."/>
            <person name="Pupko T."/>
            <person name="Shuman H.A."/>
            <person name="Segal G."/>
        </authorList>
    </citation>
    <scope>NUCLEOTIDE SEQUENCE [LARGE SCALE GENOMIC DNA]</scope>
    <source>
        <strain evidence="5 6">SE-32A-C8</strain>
    </source>
</reference>
<dbReference type="InterPro" id="IPR058647">
    <property type="entry name" value="BSH_CzcB-like"/>
</dbReference>
<dbReference type="AlphaFoldDB" id="A0A0W0TR41"/>
<evidence type="ECO:0000259" key="3">
    <source>
        <dbReference type="Pfam" id="PF25954"/>
    </source>
</evidence>
<protein>
    <submittedName>
        <fullName evidence="5">Membrane fusion protein</fullName>
    </submittedName>
</protein>
<organism evidence="5 6">
    <name type="scientific">Legionella erythra</name>
    <dbReference type="NCBI Taxonomy" id="448"/>
    <lineage>
        <taxon>Bacteria</taxon>
        <taxon>Pseudomonadati</taxon>
        <taxon>Pseudomonadota</taxon>
        <taxon>Gammaproteobacteria</taxon>
        <taxon>Legionellales</taxon>
        <taxon>Legionellaceae</taxon>
        <taxon>Legionella</taxon>
    </lineage>
</organism>
<dbReference type="InterPro" id="IPR058792">
    <property type="entry name" value="Beta-barrel_RND_2"/>
</dbReference>
<dbReference type="PANTHER" id="PTHR30469:SF33">
    <property type="entry name" value="SLR1207 PROTEIN"/>
    <property type="match status" value="1"/>
</dbReference>
<dbReference type="GO" id="GO:1990281">
    <property type="term" value="C:efflux pump complex"/>
    <property type="evidence" value="ECO:0007669"/>
    <property type="project" value="TreeGrafter"/>
</dbReference>
<dbReference type="Pfam" id="PF25954">
    <property type="entry name" value="Beta-barrel_RND_2"/>
    <property type="match status" value="1"/>
</dbReference>
<keyword evidence="2" id="KW-0175">Coiled coil</keyword>
<dbReference type="Gene3D" id="2.40.30.170">
    <property type="match status" value="1"/>
</dbReference>
<dbReference type="Gene3D" id="2.40.50.100">
    <property type="match status" value="1"/>
</dbReference>
<dbReference type="FunFam" id="2.40.30.170:FF:000010">
    <property type="entry name" value="Efflux RND transporter periplasmic adaptor subunit"/>
    <property type="match status" value="1"/>
</dbReference>
<feature type="coiled-coil region" evidence="2">
    <location>
        <begin position="119"/>
        <end position="146"/>
    </location>
</feature>
<evidence type="ECO:0000313" key="5">
    <source>
        <dbReference type="EMBL" id="KTC97813.1"/>
    </source>
</evidence>
<dbReference type="RefSeq" id="WP_058526774.1">
    <property type="nucleotide sequence ID" value="NZ_CAAAHY010000009.1"/>
</dbReference>
<gene>
    <name evidence="5" type="ORF">Lery_1652</name>
</gene>
<keyword evidence="6" id="KW-1185">Reference proteome</keyword>
<accession>A0A0W0TR41</accession>
<comment type="similarity">
    <text evidence="1">Belongs to the membrane fusion protein (MFP) (TC 8.A.1) family.</text>
</comment>
<dbReference type="PANTHER" id="PTHR30469">
    <property type="entry name" value="MULTIDRUG RESISTANCE PROTEIN MDTA"/>
    <property type="match status" value="1"/>
</dbReference>
<dbReference type="NCBIfam" id="TIGR01730">
    <property type="entry name" value="RND_mfp"/>
    <property type="match status" value="1"/>
</dbReference>
<evidence type="ECO:0000313" key="6">
    <source>
        <dbReference type="Proteomes" id="UP000054773"/>
    </source>
</evidence>